<geneLocation type="plasmid" evidence="2 3">
    <name>pHbal01</name>
</geneLocation>
<keyword evidence="2" id="KW-0614">Plasmid</keyword>
<keyword evidence="3" id="KW-1185">Reference proteome</keyword>
<dbReference type="KEGG" id="hba:Hbal_3174"/>
<feature type="compositionally biased region" description="Polar residues" evidence="1">
    <location>
        <begin position="40"/>
        <end position="54"/>
    </location>
</feature>
<proteinExistence type="predicted"/>
<name>C6XS00_HIRBI</name>
<evidence type="ECO:0000313" key="3">
    <source>
        <dbReference type="Proteomes" id="UP000002745"/>
    </source>
</evidence>
<dbReference type="AlphaFoldDB" id="C6XS00"/>
<reference evidence="3" key="1">
    <citation type="journal article" date="2011" name="J. Bacteriol.">
        <title>Genome sequences of eight morphologically diverse alphaproteobacteria.</title>
        <authorList>
            <consortium name="US DOE Joint Genome Institute"/>
            <person name="Brown P.J."/>
            <person name="Kysela D.T."/>
            <person name="Buechlein A."/>
            <person name="Hemmerich C."/>
            <person name="Brun Y.V."/>
        </authorList>
    </citation>
    <scope>NUCLEOTIDE SEQUENCE [LARGE SCALE GENOMIC DNA]</scope>
    <source>
        <strain evidence="3">ATCC 49814 / DSM 5838 / IFAM 1418</strain>
        <plasmid evidence="3">pHbal01</plasmid>
    </source>
</reference>
<dbReference type="OrthoDB" id="9826411at2"/>
<sequence length="186" mass="20485">MSFLKGLEPNIRGKEAGNTAPTNASRVGANAAAQPASAGEQDNQTPLTGYQATQRPAPEIDENTSMGPSVSPADLKAAFDVKHPEQREYQSLKEARDGIAQELGQEKATPFGEYQRRIKGFIDEHDNARLNIKGKGKQVQLNFRISETSRHFLKLVALENHVDVTTYVFGAINARLHAEGRTRFVR</sequence>
<dbReference type="Proteomes" id="UP000002745">
    <property type="component" value="Plasmid pHbal01"/>
</dbReference>
<evidence type="ECO:0000256" key="1">
    <source>
        <dbReference type="SAM" id="MobiDB-lite"/>
    </source>
</evidence>
<organism evidence="2 3">
    <name type="scientific">Hirschia baltica (strain ATCC 49814 / DSM 5838 / IFAM 1418)</name>
    <dbReference type="NCBI Taxonomy" id="582402"/>
    <lineage>
        <taxon>Bacteria</taxon>
        <taxon>Pseudomonadati</taxon>
        <taxon>Pseudomonadota</taxon>
        <taxon>Alphaproteobacteria</taxon>
        <taxon>Hyphomonadales</taxon>
        <taxon>Hyphomonadaceae</taxon>
        <taxon>Hirschia</taxon>
    </lineage>
</organism>
<feature type="region of interest" description="Disordered" evidence="1">
    <location>
        <begin position="1"/>
        <end position="72"/>
    </location>
</feature>
<evidence type="ECO:0000313" key="2">
    <source>
        <dbReference type="EMBL" id="ACT60841.1"/>
    </source>
</evidence>
<accession>C6XS00</accession>
<dbReference type="EMBL" id="CP001679">
    <property type="protein sequence ID" value="ACT60841.1"/>
    <property type="molecule type" value="Genomic_DNA"/>
</dbReference>
<dbReference type="RefSeq" id="WP_012778228.1">
    <property type="nucleotide sequence ID" value="NC_012983.1"/>
</dbReference>
<protein>
    <submittedName>
        <fullName evidence="2">Uncharacterized protein</fullName>
    </submittedName>
</protein>
<gene>
    <name evidence="2" type="ordered locus">Hbal_3174</name>
</gene>
<dbReference type="HOGENOM" id="CLU_1452593_0_0_5"/>
<feature type="compositionally biased region" description="Low complexity" evidence="1">
    <location>
        <begin position="29"/>
        <end position="38"/>
    </location>
</feature>